<keyword evidence="4" id="KW-0677">Repeat</keyword>
<comment type="caution">
    <text evidence="8">The sequence shown here is derived from an EMBL/GenBank/DDBJ whole genome shotgun (WGS) entry which is preliminary data.</text>
</comment>
<dbReference type="CDD" id="cd00082">
    <property type="entry name" value="HisKA"/>
    <property type="match status" value="1"/>
</dbReference>
<dbReference type="SUPFAM" id="SSF52058">
    <property type="entry name" value="L domain-like"/>
    <property type="match status" value="1"/>
</dbReference>
<dbReference type="InterPro" id="IPR050647">
    <property type="entry name" value="Plant_LRR-RLKs"/>
</dbReference>
<dbReference type="OrthoDB" id="4691307at2759"/>
<evidence type="ECO:0000256" key="2">
    <source>
        <dbReference type="ARBA" id="ARBA00022614"/>
    </source>
</evidence>
<evidence type="ECO:0000256" key="4">
    <source>
        <dbReference type="ARBA" id="ARBA00022737"/>
    </source>
</evidence>
<dbReference type="InterPro" id="IPR003661">
    <property type="entry name" value="HisK_dim/P_dom"/>
</dbReference>
<dbReference type="GO" id="GO:0033612">
    <property type="term" value="F:receptor serine/threonine kinase binding"/>
    <property type="evidence" value="ECO:0007669"/>
    <property type="project" value="TreeGrafter"/>
</dbReference>
<reference evidence="8 9" key="1">
    <citation type="journal article" date="2018" name="Mol. Plant">
        <title>The genome of Artemisia annua provides insight into the evolution of Asteraceae family and artemisinin biosynthesis.</title>
        <authorList>
            <person name="Shen Q."/>
            <person name="Zhang L."/>
            <person name="Liao Z."/>
            <person name="Wang S."/>
            <person name="Yan T."/>
            <person name="Shi P."/>
            <person name="Liu M."/>
            <person name="Fu X."/>
            <person name="Pan Q."/>
            <person name="Wang Y."/>
            <person name="Lv Z."/>
            <person name="Lu X."/>
            <person name="Zhang F."/>
            <person name="Jiang W."/>
            <person name="Ma Y."/>
            <person name="Chen M."/>
            <person name="Hao X."/>
            <person name="Li L."/>
            <person name="Tang Y."/>
            <person name="Lv G."/>
            <person name="Zhou Y."/>
            <person name="Sun X."/>
            <person name="Brodelius P.E."/>
            <person name="Rose J.K.C."/>
            <person name="Tang K."/>
        </authorList>
    </citation>
    <scope>NUCLEOTIDE SEQUENCE [LARGE SCALE GENOMIC DNA]</scope>
    <source>
        <strain evidence="9">cv. Huhao1</strain>
        <tissue evidence="8">Leaf</tissue>
    </source>
</reference>
<proteinExistence type="predicted"/>
<evidence type="ECO:0000256" key="5">
    <source>
        <dbReference type="ARBA" id="ARBA00023136"/>
    </source>
</evidence>
<feature type="domain" description="Signal transduction histidine kinase dimerisation/phosphoacceptor" evidence="7">
    <location>
        <begin position="183"/>
        <end position="206"/>
    </location>
</feature>
<dbReference type="GO" id="GO:0030246">
    <property type="term" value="F:carbohydrate binding"/>
    <property type="evidence" value="ECO:0007669"/>
    <property type="project" value="UniProtKB-KW"/>
</dbReference>
<gene>
    <name evidence="8" type="ORF">CTI12_AA557280</name>
</gene>
<dbReference type="PANTHER" id="PTHR48056">
    <property type="entry name" value="LRR RECEPTOR-LIKE SERINE/THREONINE-PROTEIN KINASE-RELATED"/>
    <property type="match status" value="1"/>
</dbReference>
<dbReference type="GO" id="GO:0000155">
    <property type="term" value="F:phosphorelay sensor kinase activity"/>
    <property type="evidence" value="ECO:0007669"/>
    <property type="project" value="InterPro"/>
</dbReference>
<dbReference type="STRING" id="35608.A0A2U1KWB5"/>
<dbReference type="Pfam" id="PF13855">
    <property type="entry name" value="LRR_8"/>
    <property type="match status" value="1"/>
</dbReference>
<dbReference type="EMBL" id="PKPP01013365">
    <property type="protein sequence ID" value="PWA41035.1"/>
    <property type="molecule type" value="Genomic_DNA"/>
</dbReference>
<organism evidence="8 9">
    <name type="scientific">Artemisia annua</name>
    <name type="common">Sweet wormwood</name>
    <dbReference type="NCBI Taxonomy" id="35608"/>
    <lineage>
        <taxon>Eukaryota</taxon>
        <taxon>Viridiplantae</taxon>
        <taxon>Streptophyta</taxon>
        <taxon>Embryophyta</taxon>
        <taxon>Tracheophyta</taxon>
        <taxon>Spermatophyta</taxon>
        <taxon>Magnoliopsida</taxon>
        <taxon>eudicotyledons</taxon>
        <taxon>Gunneridae</taxon>
        <taxon>Pentapetalae</taxon>
        <taxon>asterids</taxon>
        <taxon>campanulids</taxon>
        <taxon>Asterales</taxon>
        <taxon>Asteraceae</taxon>
        <taxon>Asteroideae</taxon>
        <taxon>Anthemideae</taxon>
        <taxon>Artemisiinae</taxon>
        <taxon>Artemisia</taxon>
    </lineage>
</organism>
<dbReference type="Proteomes" id="UP000245207">
    <property type="component" value="Unassembled WGS sequence"/>
</dbReference>
<dbReference type="SUPFAM" id="SSF47384">
    <property type="entry name" value="Homodimeric domain of signal transducing histidine kinase"/>
    <property type="match status" value="1"/>
</dbReference>
<dbReference type="Gene3D" id="3.80.10.10">
    <property type="entry name" value="Ribonuclease Inhibitor"/>
    <property type="match status" value="2"/>
</dbReference>
<keyword evidence="6" id="KW-0325">Glycoprotein</keyword>
<evidence type="ECO:0000313" key="8">
    <source>
        <dbReference type="EMBL" id="PWA41035.1"/>
    </source>
</evidence>
<keyword evidence="9" id="KW-1185">Reference proteome</keyword>
<dbReference type="GO" id="GO:0016020">
    <property type="term" value="C:membrane"/>
    <property type="evidence" value="ECO:0007669"/>
    <property type="project" value="UniProtKB-SubCell"/>
</dbReference>
<sequence>MIETADGKRNKRYKQVWVCGELVELYLSGNNISGTIPEILKSCSELELFDISRNNVSGEIPMELERFDVSSNQLTGEIPAGICEGTYSLVLLHLSFNSLTGIIPSSFQYLSKLQELIIWNNVLSGEIPEEIRYVEALENLILDFNYLTGSIPSSLTINQIDSVEPDYRNMMELKARAEAADVAKSQFLATVSHEIRTPMNGVLGNL</sequence>
<dbReference type="FunFam" id="3.80.10.10:FF:000041">
    <property type="entry name" value="LRR receptor-like serine/threonine-protein kinase ERECTA"/>
    <property type="match status" value="1"/>
</dbReference>
<evidence type="ECO:0000313" key="9">
    <source>
        <dbReference type="Proteomes" id="UP000245207"/>
    </source>
</evidence>
<evidence type="ECO:0000259" key="7">
    <source>
        <dbReference type="Pfam" id="PF00512"/>
    </source>
</evidence>
<keyword evidence="2" id="KW-0433">Leucine-rich repeat</keyword>
<accession>A0A2U1KWB5</accession>
<evidence type="ECO:0000256" key="1">
    <source>
        <dbReference type="ARBA" id="ARBA00004370"/>
    </source>
</evidence>
<dbReference type="Pfam" id="PF00512">
    <property type="entry name" value="HisKA"/>
    <property type="match status" value="1"/>
</dbReference>
<dbReference type="PANTHER" id="PTHR48056:SF18">
    <property type="entry name" value="NON-SPECIFIC SERINE_THREONINE PROTEIN KINASE"/>
    <property type="match status" value="1"/>
</dbReference>
<keyword evidence="3" id="KW-0732">Signal</keyword>
<protein>
    <submittedName>
        <fullName evidence="8">Concanavalin A-like lectin/glucanase, subgroup</fullName>
    </submittedName>
</protein>
<dbReference type="Pfam" id="PF00560">
    <property type="entry name" value="LRR_1"/>
    <property type="match status" value="2"/>
</dbReference>
<name>A0A2U1KWB5_ARTAN</name>
<dbReference type="Gene3D" id="1.10.287.130">
    <property type="match status" value="1"/>
</dbReference>
<dbReference type="AlphaFoldDB" id="A0A2U1KWB5"/>
<dbReference type="InterPro" id="IPR001611">
    <property type="entry name" value="Leu-rich_rpt"/>
</dbReference>
<evidence type="ECO:0000256" key="3">
    <source>
        <dbReference type="ARBA" id="ARBA00022729"/>
    </source>
</evidence>
<keyword evidence="5" id="KW-0472">Membrane</keyword>
<dbReference type="InterPro" id="IPR036097">
    <property type="entry name" value="HisK_dim/P_sf"/>
</dbReference>
<dbReference type="InterPro" id="IPR032675">
    <property type="entry name" value="LRR_dom_sf"/>
</dbReference>
<comment type="subcellular location">
    <subcellularLocation>
        <location evidence="1">Membrane</location>
    </subcellularLocation>
</comment>
<keyword evidence="8" id="KW-0430">Lectin</keyword>
<evidence type="ECO:0000256" key="6">
    <source>
        <dbReference type="ARBA" id="ARBA00023180"/>
    </source>
</evidence>